<reference evidence="19 20" key="1">
    <citation type="journal article" date="2024" name="Proc. Natl. Acad. Sci. U.S.A.">
        <title>The genetic regulatory architecture and epigenomic basis for age-related changes in rattlesnake venom.</title>
        <authorList>
            <person name="Hogan M.P."/>
            <person name="Holding M.L."/>
            <person name="Nystrom G.S."/>
            <person name="Colston T.J."/>
            <person name="Bartlett D.A."/>
            <person name="Mason A.J."/>
            <person name="Ellsworth S.A."/>
            <person name="Rautsaw R.M."/>
            <person name="Lawrence K.C."/>
            <person name="Strickland J.L."/>
            <person name="He B."/>
            <person name="Fraser P."/>
            <person name="Margres M.J."/>
            <person name="Gilbert D.M."/>
            <person name="Gibbs H.L."/>
            <person name="Parkinson C.L."/>
            <person name="Rokyta D.R."/>
        </authorList>
    </citation>
    <scope>NUCLEOTIDE SEQUENCE [LARGE SCALE GENOMIC DNA]</scope>
    <source>
        <strain evidence="19">DRR0105</strain>
    </source>
</reference>
<dbReference type="GO" id="GO:0009306">
    <property type="term" value="P:protein secretion"/>
    <property type="evidence" value="ECO:0007669"/>
    <property type="project" value="TreeGrafter"/>
</dbReference>
<dbReference type="FunFam" id="4.10.900.10:FF:000001">
    <property type="entry name" value="Cadherin 2"/>
    <property type="match status" value="1"/>
</dbReference>
<dbReference type="FunFam" id="2.60.40.60:FF:000019">
    <property type="entry name" value="Cadherin 2"/>
    <property type="match status" value="1"/>
</dbReference>
<dbReference type="Pfam" id="PF01049">
    <property type="entry name" value="CADH_Y-type_LIR"/>
    <property type="match status" value="1"/>
</dbReference>
<evidence type="ECO:0000256" key="6">
    <source>
        <dbReference type="ARBA" id="ARBA00022729"/>
    </source>
</evidence>
<feature type="compositionally biased region" description="Basic and acidic residues" evidence="16">
    <location>
        <begin position="202"/>
        <end position="211"/>
    </location>
</feature>
<evidence type="ECO:0000313" key="20">
    <source>
        <dbReference type="Proteomes" id="UP001474421"/>
    </source>
</evidence>
<keyword evidence="10 17" id="KW-1133">Transmembrane helix</keyword>
<evidence type="ECO:0000256" key="4">
    <source>
        <dbReference type="ARBA" id="ARBA00022692"/>
    </source>
</evidence>
<comment type="similarity">
    <text evidence="2">Belongs to the Tango6 family.</text>
</comment>
<feature type="compositionally biased region" description="Basic residues" evidence="16">
    <location>
        <begin position="1252"/>
        <end position="1261"/>
    </location>
</feature>
<keyword evidence="12" id="KW-0325">Glycoprotein</keyword>
<feature type="domain" description="Cadherin" evidence="18">
    <location>
        <begin position="543"/>
        <end position="654"/>
    </location>
</feature>
<gene>
    <name evidence="19" type="ORF">NXF25_016690</name>
</gene>
<dbReference type="FunFam" id="2.60.40.60:FF:000022">
    <property type="entry name" value="Cadherin 2"/>
    <property type="match status" value="1"/>
</dbReference>
<evidence type="ECO:0000256" key="2">
    <source>
        <dbReference type="ARBA" id="ARBA00005724"/>
    </source>
</evidence>
<dbReference type="GO" id="GO:0005886">
    <property type="term" value="C:plasma membrane"/>
    <property type="evidence" value="ECO:0007669"/>
    <property type="project" value="UniProtKB-SubCell"/>
</dbReference>
<keyword evidence="8 13" id="KW-0106">Calcium</keyword>
<keyword evidence="4 14" id="KW-0812">Transmembrane</keyword>
<dbReference type="InterPro" id="IPR039600">
    <property type="entry name" value="TANGO6/Rtp1"/>
</dbReference>
<dbReference type="InterPro" id="IPR019414">
    <property type="entry name" value="Rtp1_C2"/>
</dbReference>
<dbReference type="Gene3D" id="4.10.900.10">
    <property type="entry name" value="TCF3-CBD (Catenin binding domain)"/>
    <property type="match status" value="1"/>
</dbReference>
<name>A0AAW1ASW1_CROAD</name>
<comment type="caution">
    <text evidence="19">The sequence shown here is derived from an EMBL/GenBank/DDBJ whole genome shotgun (WGS) entry which is preliminary data.</text>
</comment>
<evidence type="ECO:0000256" key="12">
    <source>
        <dbReference type="ARBA" id="ARBA00023180"/>
    </source>
</evidence>
<evidence type="ECO:0000256" key="15">
    <source>
        <dbReference type="RuleBase" id="RU004357"/>
    </source>
</evidence>
<dbReference type="InterPro" id="IPR002126">
    <property type="entry name" value="Cadherin-like_dom"/>
</dbReference>
<keyword evidence="20" id="KW-1185">Reference proteome</keyword>
<feature type="domain" description="Cadherin" evidence="18">
    <location>
        <begin position="655"/>
        <end position="766"/>
    </location>
</feature>
<sequence length="2331" mass="251020">MGLAARPPGARGGQDCDGSAAPAPLCPGRDGMPNAAPRRVGRRRVGLPGASAASRRGSARNSRPKDRIAPGSPGSPPAGIQSASPAHAWRRVGRPSAQAVPGQLSGRRRLASVPPTAPAPLPRCPSPGHSGAVSRSSSRPPSPRSPGAARGRRPSAQADARARRGRPRSRRLLPPAAGKEASSSPWPGRRLKPPGAPLAAERSARAGREKASWQGPGRPAPSRPAAPADPAGRSGGRARPPGTAPSSLGRGFLRGRSLTCHNRSGSLAEAKFAAMGTQAGLGLLLLLLLLLLQGEKVLSVDGAEASCRPGFNSEAYMFRVPRRDLQRGRKLGRVDFEGCAGRSPGAFLSQDSRFTLHPNGVVVVKRPLHLHDQELSFLVHTWDMEGRKHSARVTLQLQHHGHHRLPSHGETRPAAQAEVLLFPRSSSGLRRQKRDWVIPPILCSENERGPFPKNLVAVKSSKEKEGTVYYSITGQGADSPPVGTFIIERETGMLKVTRPLDREKISRYQLFSHAVLANGQTAEDPMEVIINVGDQNDNRPQFIQSVFKGSVEEGAKPGTSVMTVTATDADDAIDSYNGVVTYSILSQEPEPEKQMFTINNETGLISVVVSGLDRETIPQYTLILQATDLLGQGLSNTGTAVITITDANDNPPIFDPFMYNVIVPENEVGAMVAILKVKDADEENTLAWKAKYSIMKGNEEANFVVTTDPDTNNGLLTTAKELDYETKNQYILEVTVVNEVEFSVHLPTSTATIIVNVSDKNEPPVFVPPELRVSKLEDLSVGQAIAQYTAQDPDKFLQQTLRYSMRSDPAGWLKIDPETGLIVSKALLDRESDFVKDNIYKAIIVASDNANEPATGTGTLLLHLEDVNDNWPEPDPRMFDICNRNPEPQVLSIVDKDMPPNTGPFLAKLEFDSGANWTVEVNKDILSLNLIKHLEPGEYNIALKLTDGQGLSHVTTVKASVCNCDGSAKNCDRKAFLPAGIETPAILGILGGILALLILLLLLLLFVRRRRQVKEPLLLPEDDTRDNVYYYDEEGGGEEDQDYDLSQLHRGLDARPEVTRNDVAPTLMPAPQYRPRPANPDEIGNFIDENLKAADMDPTAPPYDSLLVFDYEGNGSEATSLSSLNSSYGDQDQDYDYLNDWGNRFKKLADMLLATPWARGELNGGPKPGPSSRAFVWGPARHTPGRPHCVEPPSRIHPRLTFKRIQLAELRVRHPAARPSQEGRFPSALPGFLSTFAKGQPAGTSARLLRPLPRRRCRRRAGSPDLPKMAAPASAEAPDEEGAAAGLQRAADGLRLLLGRSAAPDPLPAPSPESLRLGLAALEERLARDPQWAALRRARAEVARQAPGLSPGPDLPWAAACQALLLLLCLQRCLARLAAATPAASRGHPGLSPPLLPDALSIAQEGAVQAAAQLAVALGLRPYLLPGVAPPPRDKAGLLAAQPEAPRRLLATCSALREAAEHPELGRLILVRHLGDLLAGLCQLGFCPARKARAGAESQGLTEEERSSCKEALQGLLDKVYQPLVVRELLLLQGGPKRASHPSQKNSRPCMAPAPAWLQRLCGHLLSGRLLRPGGVQAVIRGILEGAGAGAVGGSGAEAAAADWQKCEAVAKILSSCPQQSLSLEDYCQQICPQILQLFLIQDELTVRQFQRVATTTVLAMVRQHPQQAEKHLLCPLLEPLLRCLGEPEGSLEDLPAGAVLVKEELLSGCVETVHKVCVIGNEPSPCLLGALQPVLGAIFSLWCFTKQNVSFLRTPCQEILLWFLEKNEQQASVAALEGLAELRGSPRLPHPRCRFQVGSEGGVVATIKEAVSDEDEALYQKLSSEQWQLEQLVDLLSRCQRGGLAGDFFLGCLKELTQVASEKDPAPPLQAPPLDLEQLCNPAPPQQTRQLQVLQVVAMLTEGISDSLLSDVRQVVAFVAVTLQRACVGLSGGSVGTVESQTLSMAMGLVAALLGGALQLKSEDFARLKQLVPLLEELSHIHPEPVIQELAADLRISIGTHRAFSAETVCAAACKTLGRSAGGVAGQGSAAASTGVPDEAARPGAPLPQKSPRSSPGEPQGAESVAKKSSAPCTSPSLQELLSGAYSPDIPTRAAALRHLSRMVEQRDPGALKTREKLLKVFVENVEHKDSFVYLSAIQGVALLSDAFPQDVLPLLLTQYTSAPMPETRMKVGEALLRTTRALGDLVFQHRDTLIHAFLRGVRDPDGSLRASSLSNLGELCQILGFQLGFVVHELASCLAAVVKTDHEAEVRRAGVHVVVLLLRGLSTKAVEVLHNVLLDLYRLLKFVVRCEQDEVTVLHAQLALEELDGLLRQLLFPPQTLQKKIEILP</sequence>
<keyword evidence="7" id="KW-0677">Repeat</keyword>
<dbReference type="GO" id="GO:0007156">
    <property type="term" value="P:homophilic cell adhesion via plasma membrane adhesion molecules"/>
    <property type="evidence" value="ECO:0007669"/>
    <property type="project" value="InterPro"/>
</dbReference>
<dbReference type="PROSITE" id="PS00232">
    <property type="entry name" value="CADHERIN_1"/>
    <property type="match status" value="2"/>
</dbReference>
<dbReference type="SMART" id="SM01055">
    <property type="entry name" value="Cadherin_pro"/>
    <property type="match status" value="1"/>
</dbReference>
<dbReference type="FunFam" id="2.60.40.60:FF:000031">
    <property type="entry name" value="Cadherin 3"/>
    <property type="match status" value="1"/>
</dbReference>
<dbReference type="SUPFAM" id="SSF49313">
    <property type="entry name" value="Cadherin-like"/>
    <property type="match status" value="6"/>
</dbReference>
<evidence type="ECO:0000256" key="16">
    <source>
        <dbReference type="SAM" id="MobiDB-lite"/>
    </source>
</evidence>
<protein>
    <submittedName>
        <fullName evidence="19">B-cadherin-like</fullName>
    </submittedName>
</protein>
<proteinExistence type="inferred from homology"/>
<organism evidence="19 20">
    <name type="scientific">Crotalus adamanteus</name>
    <name type="common">Eastern diamondback rattlesnake</name>
    <dbReference type="NCBI Taxonomy" id="8729"/>
    <lineage>
        <taxon>Eukaryota</taxon>
        <taxon>Metazoa</taxon>
        <taxon>Chordata</taxon>
        <taxon>Craniata</taxon>
        <taxon>Vertebrata</taxon>
        <taxon>Euteleostomi</taxon>
        <taxon>Lepidosauria</taxon>
        <taxon>Squamata</taxon>
        <taxon>Bifurcata</taxon>
        <taxon>Unidentata</taxon>
        <taxon>Episquamata</taxon>
        <taxon>Toxicofera</taxon>
        <taxon>Serpentes</taxon>
        <taxon>Colubroidea</taxon>
        <taxon>Viperidae</taxon>
        <taxon>Crotalinae</taxon>
        <taxon>Crotalus</taxon>
    </lineage>
</organism>
<feature type="domain" description="Cadherin" evidence="18">
    <location>
        <begin position="767"/>
        <end position="878"/>
    </location>
</feature>
<dbReference type="InterPro" id="IPR057407">
    <property type="entry name" value="HEAT_TANGO6"/>
</dbReference>
<accession>A0AAW1ASW1</accession>
<evidence type="ECO:0000256" key="7">
    <source>
        <dbReference type="ARBA" id="ARBA00022737"/>
    </source>
</evidence>
<dbReference type="Pfam" id="PF10304">
    <property type="entry name" value="RTP1_C2"/>
    <property type="match status" value="1"/>
</dbReference>
<feature type="compositionally biased region" description="Low complexity" evidence="16">
    <location>
        <begin position="69"/>
        <end position="86"/>
    </location>
</feature>
<comment type="subcellular location">
    <subcellularLocation>
        <location evidence="1 14">Cell membrane</location>
        <topology evidence="1 14">Single-pass type I membrane protein</topology>
    </subcellularLocation>
</comment>
<feature type="domain" description="Cadherin" evidence="18">
    <location>
        <begin position="455"/>
        <end position="542"/>
    </location>
</feature>
<keyword evidence="11 17" id="KW-0472">Membrane</keyword>
<feature type="region of interest" description="Disordered" evidence="16">
    <location>
        <begin position="2023"/>
        <end position="2076"/>
    </location>
</feature>
<evidence type="ECO:0000256" key="11">
    <source>
        <dbReference type="ARBA" id="ARBA00023136"/>
    </source>
</evidence>
<evidence type="ECO:0000256" key="13">
    <source>
        <dbReference type="PROSITE-ProRule" id="PRU00043"/>
    </source>
</evidence>
<dbReference type="Pfam" id="PF08758">
    <property type="entry name" value="Cadherin_pro"/>
    <property type="match status" value="1"/>
</dbReference>
<feature type="region of interest" description="Disordered" evidence="16">
    <location>
        <begin position="1236"/>
        <end position="1284"/>
    </location>
</feature>
<dbReference type="GO" id="GO:0030054">
    <property type="term" value="C:cell junction"/>
    <property type="evidence" value="ECO:0007669"/>
    <property type="project" value="UniProtKB-ARBA"/>
</dbReference>
<dbReference type="SMART" id="SM00112">
    <property type="entry name" value="CA"/>
    <property type="match status" value="4"/>
</dbReference>
<evidence type="ECO:0000256" key="5">
    <source>
        <dbReference type="ARBA" id="ARBA00022723"/>
    </source>
</evidence>
<evidence type="ECO:0000256" key="3">
    <source>
        <dbReference type="ARBA" id="ARBA00022475"/>
    </source>
</evidence>
<dbReference type="PRINTS" id="PR00205">
    <property type="entry name" value="CADHERIN"/>
</dbReference>
<dbReference type="Proteomes" id="UP001474421">
    <property type="component" value="Unassembled WGS sequence"/>
</dbReference>
<dbReference type="Gene3D" id="2.60.40.60">
    <property type="entry name" value="Cadherins"/>
    <property type="match status" value="6"/>
</dbReference>
<comment type="function">
    <text evidence="15">Cadherins are calcium-dependent cell adhesion proteins.</text>
</comment>
<dbReference type="FunFam" id="2.60.40.60:FF:000027">
    <property type="entry name" value="Cadherin 2"/>
    <property type="match status" value="1"/>
</dbReference>
<dbReference type="InterPro" id="IPR014868">
    <property type="entry name" value="Cadherin_pro_dom"/>
</dbReference>
<keyword evidence="6" id="KW-0732">Signal</keyword>
<dbReference type="Pfam" id="PF10363">
    <property type="entry name" value="RTP1_C1"/>
    <property type="match status" value="1"/>
</dbReference>
<feature type="compositionally biased region" description="Low complexity" evidence="16">
    <location>
        <begin position="49"/>
        <end position="61"/>
    </location>
</feature>
<dbReference type="InterPro" id="IPR057347">
    <property type="entry name" value="TANGO6_N"/>
</dbReference>
<keyword evidence="5" id="KW-0479">Metal-binding</keyword>
<dbReference type="FunFam" id="2.60.40.60:FF:000191">
    <property type="entry name" value="Cadherin 1"/>
    <property type="match status" value="1"/>
</dbReference>
<dbReference type="Gene3D" id="1.25.10.10">
    <property type="entry name" value="Leucine-rich Repeat Variant"/>
    <property type="match status" value="1"/>
</dbReference>
<dbReference type="CDD" id="cd11304">
    <property type="entry name" value="Cadherin_repeat"/>
    <property type="match status" value="3"/>
</dbReference>
<dbReference type="GO" id="GO:0005509">
    <property type="term" value="F:calcium ion binding"/>
    <property type="evidence" value="ECO:0007669"/>
    <property type="project" value="UniProtKB-UniRule"/>
</dbReference>
<dbReference type="PANTHER" id="PTHR20959">
    <property type="entry name" value="TRANSPORT AND GOLGI ORGANIZATION PROTEIN 6 FAMILY MEMBER"/>
    <property type="match status" value="1"/>
</dbReference>
<evidence type="ECO:0000259" key="18">
    <source>
        <dbReference type="PROSITE" id="PS50268"/>
    </source>
</evidence>
<feature type="compositionally biased region" description="Pro residues" evidence="16">
    <location>
        <begin position="115"/>
        <end position="125"/>
    </location>
</feature>
<dbReference type="Pfam" id="PF00028">
    <property type="entry name" value="Cadherin"/>
    <property type="match status" value="4"/>
</dbReference>
<dbReference type="FunFam" id="2.60.40.60:FF:000011">
    <property type="entry name" value="Cadherin 1"/>
    <property type="match status" value="1"/>
</dbReference>
<dbReference type="PANTHER" id="PTHR20959:SF1">
    <property type="entry name" value="TRANSPORT AND GOLGI ORGANIZATION PROTEIN 6 HOMOLOG"/>
    <property type="match status" value="1"/>
</dbReference>
<dbReference type="EMBL" id="JAOTOJ010000015">
    <property type="protein sequence ID" value="KAK9392601.1"/>
    <property type="molecule type" value="Genomic_DNA"/>
</dbReference>
<dbReference type="InterPro" id="IPR019451">
    <property type="entry name" value="Rtp1_C1"/>
</dbReference>
<dbReference type="InterPro" id="IPR027397">
    <property type="entry name" value="Catenin-bd_sf"/>
</dbReference>
<dbReference type="InterPro" id="IPR015919">
    <property type="entry name" value="Cadherin-like_sf"/>
</dbReference>
<evidence type="ECO:0000256" key="14">
    <source>
        <dbReference type="RuleBase" id="RU003318"/>
    </source>
</evidence>
<dbReference type="InterPro" id="IPR011989">
    <property type="entry name" value="ARM-like"/>
</dbReference>
<keyword evidence="9 14" id="KW-0130">Cell adhesion</keyword>
<evidence type="ECO:0000256" key="9">
    <source>
        <dbReference type="ARBA" id="ARBA00022889"/>
    </source>
</evidence>
<evidence type="ECO:0000313" key="19">
    <source>
        <dbReference type="EMBL" id="KAK9392601.1"/>
    </source>
</evidence>
<feature type="compositionally biased region" description="Low complexity" evidence="16">
    <location>
        <begin position="225"/>
        <end position="246"/>
    </location>
</feature>
<evidence type="ECO:0000256" key="1">
    <source>
        <dbReference type="ARBA" id="ARBA00004251"/>
    </source>
</evidence>
<dbReference type="FunFam" id="1.25.10.10:FF:000429">
    <property type="entry name" value="Transport and golgi organization 6 homolog"/>
    <property type="match status" value="1"/>
</dbReference>
<dbReference type="Pfam" id="PF25267">
    <property type="entry name" value="TANGO6_N"/>
    <property type="match status" value="1"/>
</dbReference>
<feature type="compositionally biased region" description="Low complexity" evidence="16">
    <location>
        <begin position="126"/>
        <end position="159"/>
    </location>
</feature>
<evidence type="ECO:0000256" key="8">
    <source>
        <dbReference type="ARBA" id="ARBA00022837"/>
    </source>
</evidence>
<feature type="transmembrane region" description="Helical" evidence="17">
    <location>
        <begin position="985"/>
        <end position="1007"/>
    </location>
</feature>
<dbReference type="SUPFAM" id="SSF48371">
    <property type="entry name" value="ARM repeat"/>
    <property type="match status" value="1"/>
</dbReference>
<evidence type="ECO:0000256" key="17">
    <source>
        <dbReference type="SAM" id="Phobius"/>
    </source>
</evidence>
<dbReference type="Pfam" id="PF23565">
    <property type="entry name" value="ARM_TANGO6"/>
    <property type="match status" value="1"/>
</dbReference>
<dbReference type="InterPro" id="IPR000233">
    <property type="entry name" value="Cadherin_Y-type_LIR"/>
</dbReference>
<dbReference type="InterPro" id="IPR016024">
    <property type="entry name" value="ARM-type_fold"/>
</dbReference>
<dbReference type="PROSITE" id="PS50268">
    <property type="entry name" value="CADHERIN_2"/>
    <property type="match status" value="4"/>
</dbReference>
<keyword evidence="3" id="KW-1003">Cell membrane</keyword>
<dbReference type="InterPro" id="IPR020894">
    <property type="entry name" value="Cadherin_CS"/>
</dbReference>
<evidence type="ECO:0000256" key="10">
    <source>
        <dbReference type="ARBA" id="ARBA00022989"/>
    </source>
</evidence>
<feature type="region of interest" description="Disordered" evidence="16">
    <location>
        <begin position="1"/>
        <end position="254"/>
    </location>
</feature>